<gene>
    <name evidence="2" type="ORF">DSM04_11025</name>
</gene>
<dbReference type="OrthoDB" id="9803818at2"/>
<dbReference type="InterPro" id="IPR036526">
    <property type="entry name" value="C-N_Hydrolase_sf"/>
</dbReference>
<keyword evidence="3" id="KW-1185">Reference proteome</keyword>
<accession>A0A4Q0NR13</accession>
<dbReference type="RefSeq" id="WP_128762799.1">
    <property type="nucleotide sequence ID" value="NZ_QOVI01000010.1"/>
</dbReference>
<dbReference type="Pfam" id="PF00795">
    <property type="entry name" value="CN_hydrolase"/>
    <property type="match status" value="1"/>
</dbReference>
<evidence type="ECO:0000313" key="3">
    <source>
        <dbReference type="Proteomes" id="UP000289821"/>
    </source>
</evidence>
<evidence type="ECO:0000259" key="1">
    <source>
        <dbReference type="PROSITE" id="PS50263"/>
    </source>
</evidence>
<keyword evidence="2" id="KW-0378">Hydrolase</keyword>
<organism evidence="2 3">
    <name type="scientific">Leeuwenhoekiella aestuarii</name>
    <dbReference type="NCBI Taxonomy" id="2249426"/>
    <lineage>
        <taxon>Bacteria</taxon>
        <taxon>Pseudomonadati</taxon>
        <taxon>Bacteroidota</taxon>
        <taxon>Flavobacteriia</taxon>
        <taxon>Flavobacteriales</taxon>
        <taxon>Flavobacteriaceae</taxon>
        <taxon>Leeuwenhoekiella</taxon>
    </lineage>
</organism>
<dbReference type="InterPro" id="IPR003010">
    <property type="entry name" value="C-N_Hydrolase"/>
</dbReference>
<feature type="domain" description="CN hydrolase" evidence="1">
    <location>
        <begin position="1"/>
        <end position="59"/>
    </location>
</feature>
<dbReference type="PROSITE" id="PS50263">
    <property type="entry name" value="CN_HYDROLASE"/>
    <property type="match status" value="1"/>
</dbReference>
<comment type="caution">
    <text evidence="2">The sequence shown here is derived from an EMBL/GenBank/DDBJ whole genome shotgun (WGS) entry which is preliminary data.</text>
</comment>
<evidence type="ECO:0000313" key="2">
    <source>
        <dbReference type="EMBL" id="RXG11533.1"/>
    </source>
</evidence>
<dbReference type="SUPFAM" id="SSF56317">
    <property type="entry name" value="Carbon-nitrogen hydrolase"/>
    <property type="match status" value="1"/>
</dbReference>
<name>A0A4Q0NR13_9FLAO</name>
<dbReference type="EMBL" id="QOVI01000010">
    <property type="protein sequence ID" value="RXG11533.1"/>
    <property type="molecule type" value="Genomic_DNA"/>
</dbReference>
<dbReference type="GO" id="GO:0016787">
    <property type="term" value="F:hydrolase activity"/>
    <property type="evidence" value="ECO:0007669"/>
    <property type="project" value="UniProtKB-KW"/>
</dbReference>
<sequence length="59" mass="6794">MKISLAQTKFEKGNLIKNIQNHLELVERAIDLKSDLIVFPELSIINYEPKLAHEFATDI</sequence>
<protein>
    <submittedName>
        <fullName evidence="2">Carbon-nitrogen hydrolase</fullName>
    </submittedName>
</protein>
<dbReference type="Gene3D" id="3.60.110.10">
    <property type="entry name" value="Carbon-nitrogen hydrolase"/>
    <property type="match status" value="1"/>
</dbReference>
<reference evidence="2 3" key="1">
    <citation type="submission" date="2018-07" db="EMBL/GenBank/DDBJ databases">
        <title>Leeuwenhoekiella genomics.</title>
        <authorList>
            <person name="Tahon G."/>
            <person name="Willems A."/>
        </authorList>
    </citation>
    <scope>NUCLEOTIDE SEQUENCE [LARGE SCALE GENOMIC DNA]</scope>
    <source>
        <strain evidence="2 3">R-50232</strain>
    </source>
</reference>
<proteinExistence type="predicted"/>
<dbReference type="AlphaFoldDB" id="A0A4Q0NR13"/>
<dbReference type="Proteomes" id="UP000289821">
    <property type="component" value="Unassembled WGS sequence"/>
</dbReference>